<keyword evidence="3" id="KW-0813">Transport</keyword>
<feature type="transmembrane region" description="Helical" evidence="12">
    <location>
        <begin position="71"/>
        <end position="87"/>
    </location>
</feature>
<feature type="domain" description="Cation/H+ exchanger transmembrane" evidence="13">
    <location>
        <begin position="13"/>
        <end position="403"/>
    </location>
</feature>
<dbReference type="InterPro" id="IPR006153">
    <property type="entry name" value="Cation/H_exchanger_TM"/>
</dbReference>
<evidence type="ECO:0000256" key="3">
    <source>
        <dbReference type="ARBA" id="ARBA00022448"/>
    </source>
</evidence>
<dbReference type="Pfam" id="PF00999">
    <property type="entry name" value="Na_H_Exchanger"/>
    <property type="match status" value="1"/>
</dbReference>
<evidence type="ECO:0000256" key="8">
    <source>
        <dbReference type="ARBA" id="ARBA00023053"/>
    </source>
</evidence>
<keyword evidence="11" id="KW-0739">Sodium transport</keyword>
<feature type="transmembrane region" description="Helical" evidence="12">
    <location>
        <begin position="381"/>
        <end position="403"/>
    </location>
</feature>
<evidence type="ECO:0000256" key="9">
    <source>
        <dbReference type="ARBA" id="ARBA00023065"/>
    </source>
</evidence>
<evidence type="ECO:0000256" key="10">
    <source>
        <dbReference type="ARBA" id="ARBA00023136"/>
    </source>
</evidence>
<keyword evidence="7 12" id="KW-1133">Transmembrane helix</keyword>
<dbReference type="PANTHER" id="PTHR10110">
    <property type="entry name" value="SODIUM/HYDROGEN EXCHANGER"/>
    <property type="match status" value="1"/>
</dbReference>
<feature type="transmembrane region" description="Helical" evidence="12">
    <location>
        <begin position="235"/>
        <end position="253"/>
    </location>
</feature>
<feature type="transmembrane region" description="Helical" evidence="12">
    <location>
        <begin position="32"/>
        <end position="59"/>
    </location>
</feature>
<feature type="transmembrane region" description="Helical" evidence="12">
    <location>
        <begin position="354"/>
        <end position="375"/>
    </location>
</feature>
<evidence type="ECO:0000256" key="2">
    <source>
        <dbReference type="ARBA" id="ARBA00007367"/>
    </source>
</evidence>
<organism evidence="14 15">
    <name type="scientific">Mucilaginibacter aquatilis</name>
    <dbReference type="NCBI Taxonomy" id="1517760"/>
    <lineage>
        <taxon>Bacteria</taxon>
        <taxon>Pseudomonadati</taxon>
        <taxon>Bacteroidota</taxon>
        <taxon>Sphingobacteriia</taxon>
        <taxon>Sphingobacteriales</taxon>
        <taxon>Sphingobacteriaceae</taxon>
        <taxon>Mucilaginibacter</taxon>
    </lineage>
</organism>
<sequence length="419" mass="44915">MNFILILTALLAISTLFSFVNARWIRLPGVIGVMVLAIISAIVTVAAGSAMPGFTRLILGLANSIDFSKTLLDVMLGFLLFASALHFDVNKLRDNLRGVLIISTIGVILSTVIFAGLLYELLLVCGINMPFIYCLVFGALISPTDAVAVAALLTKSKMPDRLKTIISGESLFNDGIGIVLFVSFSEVASIPEKNFSLMEAAKLFGQEVFGGLLLGGLLGFVAYRMMRVISDFQTIVMISVTLVLSIAAISGLLHVSAPLAVVAAGLLIGSHCFNRHESIEHSDELEKVWSLADELLNTVLFVLIGLQLVSMIIKPDYLLIGAAAVVILLAARALSIILPIAFLRRSLNMHYNSVAILTWGGLRGGISVALALSLPESPYKSLILTAGFVIVVFSIICQGLTLNKFINILASKRKPLVTE</sequence>
<proteinExistence type="inferred from homology"/>
<dbReference type="Proteomes" id="UP000434850">
    <property type="component" value="Unassembled WGS sequence"/>
</dbReference>
<accession>A0A6I4I829</accession>
<gene>
    <name evidence="14" type="ORF">GO816_09525</name>
</gene>
<feature type="transmembrane region" description="Helical" evidence="12">
    <location>
        <begin position="319"/>
        <end position="342"/>
    </location>
</feature>
<dbReference type="RefSeq" id="WP_157541588.1">
    <property type="nucleotide sequence ID" value="NZ_WQLA01000003.1"/>
</dbReference>
<dbReference type="GO" id="GO:0015386">
    <property type="term" value="F:potassium:proton antiporter activity"/>
    <property type="evidence" value="ECO:0007669"/>
    <property type="project" value="TreeGrafter"/>
</dbReference>
<evidence type="ECO:0000256" key="1">
    <source>
        <dbReference type="ARBA" id="ARBA00004651"/>
    </source>
</evidence>
<dbReference type="InterPro" id="IPR018422">
    <property type="entry name" value="Cation/H_exchanger_CPA1"/>
</dbReference>
<evidence type="ECO:0000256" key="7">
    <source>
        <dbReference type="ARBA" id="ARBA00022989"/>
    </source>
</evidence>
<keyword evidence="10 12" id="KW-0472">Membrane</keyword>
<name>A0A6I4I829_9SPHI</name>
<evidence type="ECO:0000259" key="13">
    <source>
        <dbReference type="Pfam" id="PF00999"/>
    </source>
</evidence>
<dbReference type="EMBL" id="WQLA01000003">
    <property type="protein sequence ID" value="MVN91360.1"/>
    <property type="molecule type" value="Genomic_DNA"/>
</dbReference>
<evidence type="ECO:0000256" key="6">
    <source>
        <dbReference type="ARBA" id="ARBA00022692"/>
    </source>
</evidence>
<feature type="transmembrane region" description="Helical" evidence="12">
    <location>
        <begin position="131"/>
        <end position="153"/>
    </location>
</feature>
<dbReference type="PANTHER" id="PTHR10110:SF195">
    <property type="entry name" value="NA(+)_H(+) ANTIPORTER NHAS2"/>
    <property type="match status" value="1"/>
</dbReference>
<dbReference type="GO" id="GO:0051453">
    <property type="term" value="P:regulation of intracellular pH"/>
    <property type="evidence" value="ECO:0007669"/>
    <property type="project" value="TreeGrafter"/>
</dbReference>
<feature type="transmembrane region" description="Helical" evidence="12">
    <location>
        <begin position="99"/>
        <end position="119"/>
    </location>
</feature>
<keyword evidence="4" id="KW-0050">Antiport</keyword>
<reference evidence="14 15" key="1">
    <citation type="submission" date="2019-12" db="EMBL/GenBank/DDBJ databases">
        <title>Mucilaginibacter sp. HME9299 genome sequencing and assembly.</title>
        <authorList>
            <person name="Kang H."/>
            <person name="Kim H."/>
            <person name="Joh K."/>
        </authorList>
    </citation>
    <scope>NUCLEOTIDE SEQUENCE [LARGE SCALE GENOMIC DNA]</scope>
    <source>
        <strain evidence="14 15">HME9299</strain>
    </source>
</reference>
<dbReference type="GO" id="GO:0098719">
    <property type="term" value="P:sodium ion import across plasma membrane"/>
    <property type="evidence" value="ECO:0007669"/>
    <property type="project" value="TreeGrafter"/>
</dbReference>
<dbReference type="OrthoDB" id="9774146at2"/>
<comment type="caution">
    <text evidence="14">The sequence shown here is derived from an EMBL/GenBank/DDBJ whole genome shotgun (WGS) entry which is preliminary data.</text>
</comment>
<feature type="transmembrane region" description="Helical" evidence="12">
    <location>
        <begin position="203"/>
        <end position="223"/>
    </location>
</feature>
<comment type="similarity">
    <text evidence="2">Belongs to the monovalent cation:proton antiporter 1 (CPA1) transporter (TC 2.A.36) family.</text>
</comment>
<dbReference type="GO" id="GO:0015385">
    <property type="term" value="F:sodium:proton antiporter activity"/>
    <property type="evidence" value="ECO:0007669"/>
    <property type="project" value="InterPro"/>
</dbReference>
<evidence type="ECO:0000256" key="4">
    <source>
        <dbReference type="ARBA" id="ARBA00022449"/>
    </source>
</evidence>
<keyword evidence="9" id="KW-0406">Ion transport</keyword>
<keyword evidence="5" id="KW-1003">Cell membrane</keyword>
<keyword evidence="15" id="KW-1185">Reference proteome</keyword>
<evidence type="ECO:0000313" key="14">
    <source>
        <dbReference type="EMBL" id="MVN91360.1"/>
    </source>
</evidence>
<keyword evidence="6 12" id="KW-0812">Transmembrane</keyword>
<keyword evidence="8" id="KW-0915">Sodium</keyword>
<protein>
    <submittedName>
        <fullName evidence="14">Sodium:proton antiporter</fullName>
    </submittedName>
</protein>
<evidence type="ECO:0000313" key="15">
    <source>
        <dbReference type="Proteomes" id="UP000434850"/>
    </source>
</evidence>
<dbReference type="Gene3D" id="6.10.140.1330">
    <property type="match status" value="1"/>
</dbReference>
<dbReference type="GO" id="GO:0005886">
    <property type="term" value="C:plasma membrane"/>
    <property type="evidence" value="ECO:0007669"/>
    <property type="project" value="UniProtKB-SubCell"/>
</dbReference>
<evidence type="ECO:0000256" key="12">
    <source>
        <dbReference type="SAM" id="Phobius"/>
    </source>
</evidence>
<evidence type="ECO:0000256" key="5">
    <source>
        <dbReference type="ARBA" id="ARBA00022475"/>
    </source>
</evidence>
<evidence type="ECO:0000256" key="11">
    <source>
        <dbReference type="ARBA" id="ARBA00023201"/>
    </source>
</evidence>
<dbReference type="AlphaFoldDB" id="A0A6I4I829"/>
<comment type="subcellular location">
    <subcellularLocation>
        <location evidence="1">Cell membrane</location>
        <topology evidence="1">Multi-pass membrane protein</topology>
    </subcellularLocation>
</comment>